<evidence type="ECO:0000256" key="1">
    <source>
        <dbReference type="SAM" id="MobiDB-lite"/>
    </source>
</evidence>
<sequence>MNNAPRRHSRRSVRNDRRTNSNLRMMEIDDESVWLESGPLPLNISEAKWQKIQQEEYTDHVVNFALELIIQTAVDIIYKKYLEETSYKFVVHCSHQALQQLFNWMYLNYDPGETSATIAEFWSGDKEQETLPKDAWACRSVPLQRKEPSPPVSSDQHKICEEKCSDEVILEFPVLENIELPSSEPAETPSFIVESLPRKRSTGDHFDIFENKMASQSSINEAEELSTFSRTMMMPKDELPMPSWSLKQPTRSNICRRKNSRWPMEVSAPLNISNFEHLVPERLDIKYSVMPELVREIEKKQYNGPKKKADRKVEKGNK</sequence>
<name>A0AAJ7FNC3_CEPCN</name>
<dbReference type="PANTHER" id="PTHR34438:SF1">
    <property type="entry name" value="CHROMOSOME 2 OPEN READING FRAME 81"/>
    <property type="match status" value="1"/>
</dbReference>
<accession>A0AAJ7FNC3</accession>
<protein>
    <submittedName>
        <fullName evidence="3">Uncharacterized protein LOC107270137 isoform X1</fullName>
    </submittedName>
</protein>
<dbReference type="Proteomes" id="UP000694920">
    <property type="component" value="Unplaced"/>
</dbReference>
<dbReference type="RefSeq" id="XP_015600341.1">
    <property type="nucleotide sequence ID" value="XM_015744855.2"/>
</dbReference>
<dbReference type="AlphaFoldDB" id="A0AAJ7FNC3"/>
<gene>
    <name evidence="3" type="primary">LOC107270137</name>
</gene>
<dbReference type="GeneID" id="107270137"/>
<keyword evidence="2" id="KW-1185">Reference proteome</keyword>
<organism evidence="2 3">
    <name type="scientific">Cephus cinctus</name>
    <name type="common">Wheat stem sawfly</name>
    <dbReference type="NCBI Taxonomy" id="211228"/>
    <lineage>
        <taxon>Eukaryota</taxon>
        <taxon>Metazoa</taxon>
        <taxon>Ecdysozoa</taxon>
        <taxon>Arthropoda</taxon>
        <taxon>Hexapoda</taxon>
        <taxon>Insecta</taxon>
        <taxon>Pterygota</taxon>
        <taxon>Neoptera</taxon>
        <taxon>Endopterygota</taxon>
        <taxon>Hymenoptera</taxon>
        <taxon>Cephoidea</taxon>
        <taxon>Cephidae</taxon>
        <taxon>Cephus</taxon>
    </lineage>
</organism>
<feature type="region of interest" description="Disordered" evidence="1">
    <location>
        <begin position="1"/>
        <end position="20"/>
    </location>
</feature>
<proteinExistence type="predicted"/>
<evidence type="ECO:0000313" key="3">
    <source>
        <dbReference type="RefSeq" id="XP_015600341.1"/>
    </source>
</evidence>
<feature type="compositionally biased region" description="Basic residues" evidence="1">
    <location>
        <begin position="1"/>
        <end position="12"/>
    </location>
</feature>
<dbReference type="PANTHER" id="PTHR34438">
    <property type="entry name" value="SI:DKEY-97L20.6"/>
    <property type="match status" value="1"/>
</dbReference>
<dbReference type="InterPro" id="IPR028042">
    <property type="entry name" value="DUF4639"/>
</dbReference>
<dbReference type="KEGG" id="ccin:107270137"/>
<evidence type="ECO:0000313" key="2">
    <source>
        <dbReference type="Proteomes" id="UP000694920"/>
    </source>
</evidence>
<dbReference type="Pfam" id="PF15479">
    <property type="entry name" value="DUF4639"/>
    <property type="match status" value="1"/>
</dbReference>
<reference evidence="3" key="1">
    <citation type="submission" date="2025-08" db="UniProtKB">
        <authorList>
            <consortium name="RefSeq"/>
        </authorList>
    </citation>
    <scope>IDENTIFICATION</scope>
</reference>